<feature type="region of interest" description="Disordered" evidence="1">
    <location>
        <begin position="49"/>
        <end position="84"/>
    </location>
</feature>
<feature type="compositionally biased region" description="Polar residues" evidence="1">
    <location>
        <begin position="73"/>
        <end position="84"/>
    </location>
</feature>
<dbReference type="Proteomes" id="UP001499951">
    <property type="component" value="Unassembled WGS sequence"/>
</dbReference>
<organism evidence="2 3">
    <name type="scientific">Rhizomicrobium electricum</name>
    <dbReference type="NCBI Taxonomy" id="480070"/>
    <lineage>
        <taxon>Bacteria</taxon>
        <taxon>Pseudomonadati</taxon>
        <taxon>Pseudomonadota</taxon>
        <taxon>Alphaproteobacteria</taxon>
        <taxon>Micropepsales</taxon>
        <taxon>Micropepsaceae</taxon>
        <taxon>Rhizomicrobium</taxon>
    </lineage>
</organism>
<comment type="caution">
    <text evidence="2">The sequence shown here is derived from an EMBL/GenBank/DDBJ whole genome shotgun (WGS) entry which is preliminary data.</text>
</comment>
<sequence>MVGGGAEAAATDQFQEQVGAFPVGQTADRAPEHVFTHANTPFATILHTDDSYSAKSTSQSLPGQKNETDDEQTQTGNQGANGRT</sequence>
<reference evidence="2 3" key="1">
    <citation type="journal article" date="2019" name="Int. J. Syst. Evol. Microbiol.">
        <title>The Global Catalogue of Microorganisms (GCM) 10K type strain sequencing project: providing services to taxonomists for standard genome sequencing and annotation.</title>
        <authorList>
            <consortium name="The Broad Institute Genomics Platform"/>
            <consortium name="The Broad Institute Genome Sequencing Center for Infectious Disease"/>
            <person name="Wu L."/>
            <person name="Ma J."/>
        </authorList>
    </citation>
    <scope>NUCLEOTIDE SEQUENCE [LARGE SCALE GENOMIC DNA]</scope>
    <source>
        <strain evidence="2 3">JCM 15089</strain>
    </source>
</reference>
<name>A0ABN1F124_9PROT</name>
<protein>
    <submittedName>
        <fullName evidence="2">Uncharacterized protein</fullName>
    </submittedName>
</protein>
<evidence type="ECO:0000313" key="2">
    <source>
        <dbReference type="EMBL" id="GAA0579622.1"/>
    </source>
</evidence>
<proteinExistence type="predicted"/>
<feature type="region of interest" description="Disordered" evidence="1">
    <location>
        <begin position="1"/>
        <end position="26"/>
    </location>
</feature>
<feature type="compositionally biased region" description="Polar residues" evidence="1">
    <location>
        <begin position="53"/>
        <end position="65"/>
    </location>
</feature>
<accession>A0ABN1F124</accession>
<dbReference type="EMBL" id="BAAADD010000008">
    <property type="protein sequence ID" value="GAA0579622.1"/>
    <property type="molecule type" value="Genomic_DNA"/>
</dbReference>
<evidence type="ECO:0000313" key="3">
    <source>
        <dbReference type="Proteomes" id="UP001499951"/>
    </source>
</evidence>
<evidence type="ECO:0000256" key="1">
    <source>
        <dbReference type="SAM" id="MobiDB-lite"/>
    </source>
</evidence>
<gene>
    <name evidence="2" type="ORF">GCM10008942_30660</name>
</gene>
<keyword evidence="3" id="KW-1185">Reference proteome</keyword>